<protein>
    <submittedName>
        <fullName evidence="3">Heat- and acid-stable phosphoprotein</fullName>
    </submittedName>
</protein>
<accession>A0AAD5XDT8</accession>
<evidence type="ECO:0000313" key="3">
    <source>
        <dbReference type="EMBL" id="KAJ3126074.1"/>
    </source>
</evidence>
<proteinExistence type="predicted"/>
<dbReference type="Proteomes" id="UP001211907">
    <property type="component" value="Unassembled WGS sequence"/>
</dbReference>
<feature type="compositionally biased region" description="Basic and acidic residues" evidence="1">
    <location>
        <begin position="32"/>
        <end position="45"/>
    </location>
</feature>
<dbReference type="InterPro" id="IPR039876">
    <property type="entry name" value="HAP28"/>
</dbReference>
<dbReference type="InterPro" id="IPR019380">
    <property type="entry name" value="Casein_kinase_sb_PP28"/>
</dbReference>
<organism evidence="3 4">
    <name type="scientific">Physocladia obscura</name>
    <dbReference type="NCBI Taxonomy" id="109957"/>
    <lineage>
        <taxon>Eukaryota</taxon>
        <taxon>Fungi</taxon>
        <taxon>Fungi incertae sedis</taxon>
        <taxon>Chytridiomycota</taxon>
        <taxon>Chytridiomycota incertae sedis</taxon>
        <taxon>Chytridiomycetes</taxon>
        <taxon>Chytridiales</taxon>
        <taxon>Chytriomycetaceae</taxon>
        <taxon>Physocladia</taxon>
    </lineage>
</organism>
<dbReference type="AlphaFoldDB" id="A0AAD5XDT8"/>
<feature type="compositionally biased region" description="Basic residues" evidence="1">
    <location>
        <begin position="1"/>
        <end position="17"/>
    </location>
</feature>
<feature type="compositionally biased region" description="Acidic residues" evidence="1">
    <location>
        <begin position="47"/>
        <end position="57"/>
    </location>
</feature>
<name>A0AAD5XDT8_9FUNG</name>
<evidence type="ECO:0000313" key="4">
    <source>
        <dbReference type="Proteomes" id="UP001211907"/>
    </source>
</evidence>
<comment type="caution">
    <text evidence="3">The sequence shown here is derived from an EMBL/GenBank/DDBJ whole genome shotgun (WGS) entry which is preliminary data.</text>
</comment>
<feature type="compositionally biased region" description="Acidic residues" evidence="1">
    <location>
        <begin position="97"/>
        <end position="106"/>
    </location>
</feature>
<reference evidence="3" key="1">
    <citation type="submission" date="2020-05" db="EMBL/GenBank/DDBJ databases">
        <title>Phylogenomic resolution of chytrid fungi.</title>
        <authorList>
            <person name="Stajich J.E."/>
            <person name="Amses K."/>
            <person name="Simmons R."/>
            <person name="Seto K."/>
            <person name="Myers J."/>
            <person name="Bonds A."/>
            <person name="Quandt C.A."/>
            <person name="Barry K."/>
            <person name="Liu P."/>
            <person name="Grigoriev I."/>
            <person name="Longcore J.E."/>
            <person name="James T.Y."/>
        </authorList>
    </citation>
    <scope>NUCLEOTIDE SEQUENCE</scope>
    <source>
        <strain evidence="3">JEL0513</strain>
    </source>
</reference>
<feature type="region of interest" description="Disordered" evidence="1">
    <location>
        <begin position="181"/>
        <end position="200"/>
    </location>
</feature>
<dbReference type="Pfam" id="PF10252">
    <property type="entry name" value="PP28"/>
    <property type="match status" value="1"/>
</dbReference>
<evidence type="ECO:0000259" key="2">
    <source>
        <dbReference type="Pfam" id="PF10252"/>
    </source>
</evidence>
<feature type="compositionally biased region" description="Basic and acidic residues" evidence="1">
    <location>
        <begin position="181"/>
        <end position="192"/>
    </location>
</feature>
<keyword evidence="4" id="KW-1185">Reference proteome</keyword>
<gene>
    <name evidence="3" type="primary">PDAP1_1</name>
    <name evidence="3" type="ORF">HK100_010451</name>
</gene>
<feature type="region of interest" description="Disordered" evidence="1">
    <location>
        <begin position="1"/>
        <end position="114"/>
    </location>
</feature>
<evidence type="ECO:0000256" key="1">
    <source>
        <dbReference type="SAM" id="MobiDB-lite"/>
    </source>
</evidence>
<dbReference type="PANTHER" id="PTHR22055">
    <property type="entry name" value="28 KDA HEAT- AND ACID-STABLE PHOSPHOPROTEIN PDGF-ASSOCIATED PROTEIN"/>
    <property type="match status" value="1"/>
</dbReference>
<feature type="domain" description="Casein kinase substrate phosphoprotein PP28" evidence="2">
    <location>
        <begin position="112"/>
        <end position="190"/>
    </location>
</feature>
<dbReference type="EMBL" id="JADGJH010000577">
    <property type="protein sequence ID" value="KAJ3126074.1"/>
    <property type="molecule type" value="Genomic_DNA"/>
</dbReference>
<sequence>MSGRGKGKFNKTKRGGGHHFTDDTALEQSIAEIEKLKLQRRKQEAESGSEGESDLSDSDTGPGGGGGKKNTKPAEYIYRSADRPVTEIGAVAGGNGDGDDDDDDAAPFESHNANRVAAAAKPIKAADLNAAPASANLSRREKEALEAERKKAAFWKAQMEGKTDVAKADLARLAIIRKQREDAARKKQDEVTAKASASEVKAASMNAGKGIIGKTLGKQQK</sequence>